<proteinExistence type="predicted"/>
<evidence type="ECO:0000256" key="1">
    <source>
        <dbReference type="SAM" id="Phobius"/>
    </source>
</evidence>
<feature type="transmembrane region" description="Helical" evidence="1">
    <location>
        <begin position="96"/>
        <end position="113"/>
    </location>
</feature>
<organism evidence="2 3">
    <name type="scientific">Pontivivens insulae</name>
    <dbReference type="NCBI Taxonomy" id="1639689"/>
    <lineage>
        <taxon>Bacteria</taxon>
        <taxon>Pseudomonadati</taxon>
        <taxon>Pseudomonadota</taxon>
        <taxon>Alphaproteobacteria</taxon>
        <taxon>Rhodobacterales</taxon>
        <taxon>Paracoccaceae</taxon>
        <taxon>Pontivivens</taxon>
    </lineage>
</organism>
<evidence type="ECO:0000313" key="2">
    <source>
        <dbReference type="EMBL" id="SPF30169.1"/>
    </source>
</evidence>
<dbReference type="OrthoDB" id="3356835at2"/>
<accession>A0A2R8AD95</accession>
<dbReference type="Proteomes" id="UP000244932">
    <property type="component" value="Unassembled WGS sequence"/>
</dbReference>
<feature type="transmembrane region" description="Helical" evidence="1">
    <location>
        <begin position="6"/>
        <end position="22"/>
    </location>
</feature>
<dbReference type="RefSeq" id="WP_108782885.1">
    <property type="nucleotide sequence ID" value="NZ_OMKW01000003.1"/>
</dbReference>
<keyword evidence="1" id="KW-0812">Transmembrane</keyword>
<name>A0A2R8AD95_9RHOB</name>
<sequence>MTLIGAIGFLCGIACAVALILARHMPARGGILIRRLRRVMVSLHLALGLATIAALILLPMGAGLHRAAGIAALAGLSLTLGLRWRALLNRGREMRWTWVMRLWVAALVVSLWAHAVLGWSGWLAVGLVTAHIVALWPARRVIADGMAPRPVVERFWPGWLAAVRAEAGGRRIRRFGARWRVPPF</sequence>
<gene>
    <name evidence="2" type="ORF">POI8812_02503</name>
</gene>
<keyword evidence="3" id="KW-1185">Reference proteome</keyword>
<dbReference type="EMBL" id="OMKW01000003">
    <property type="protein sequence ID" value="SPF30169.1"/>
    <property type="molecule type" value="Genomic_DNA"/>
</dbReference>
<reference evidence="2 3" key="1">
    <citation type="submission" date="2018-03" db="EMBL/GenBank/DDBJ databases">
        <authorList>
            <person name="Keele B.F."/>
        </authorList>
    </citation>
    <scope>NUCLEOTIDE SEQUENCE [LARGE SCALE GENOMIC DNA]</scope>
    <source>
        <strain evidence="2 3">CeCT 8812</strain>
    </source>
</reference>
<keyword evidence="1" id="KW-0472">Membrane</keyword>
<feature type="transmembrane region" description="Helical" evidence="1">
    <location>
        <begin position="67"/>
        <end position="84"/>
    </location>
</feature>
<evidence type="ECO:0000313" key="3">
    <source>
        <dbReference type="Proteomes" id="UP000244932"/>
    </source>
</evidence>
<dbReference type="AlphaFoldDB" id="A0A2R8AD95"/>
<keyword evidence="1" id="KW-1133">Transmembrane helix</keyword>
<feature type="transmembrane region" description="Helical" evidence="1">
    <location>
        <begin position="43"/>
        <end position="61"/>
    </location>
</feature>
<protein>
    <submittedName>
        <fullName evidence="2">Uncharacterized protein</fullName>
    </submittedName>
</protein>